<dbReference type="AlphaFoldDB" id="A0A7G5BSB3"/>
<dbReference type="InterPro" id="IPR000086">
    <property type="entry name" value="NUDIX_hydrolase_dom"/>
</dbReference>
<evidence type="ECO:0000313" key="4">
    <source>
        <dbReference type="EMBL" id="QMV39847.1"/>
    </source>
</evidence>
<dbReference type="SUPFAM" id="SSF55811">
    <property type="entry name" value="Nudix"/>
    <property type="match status" value="1"/>
</dbReference>
<dbReference type="Proteomes" id="UP000515679">
    <property type="component" value="Chromosome"/>
</dbReference>
<gene>
    <name evidence="4" type="ORF">FPL14_00460</name>
</gene>
<dbReference type="PROSITE" id="PS51462">
    <property type="entry name" value="NUDIX"/>
    <property type="match status" value="1"/>
</dbReference>
<dbReference type="RefSeq" id="WP_182301179.1">
    <property type="nucleotide sequence ID" value="NZ_CP041969.1"/>
</dbReference>
<protein>
    <submittedName>
        <fullName evidence="4">NUDIX hydrolase</fullName>
    </submittedName>
</protein>
<reference evidence="4 5" key="1">
    <citation type="submission" date="2019-07" db="EMBL/GenBank/DDBJ databases">
        <authorList>
            <person name="Kim J.K."/>
            <person name="Cheong H.-M."/>
            <person name="Choi Y."/>
            <person name="Hwang K.J."/>
            <person name="Lee S."/>
            <person name="Choi C."/>
        </authorList>
    </citation>
    <scope>NUCLEOTIDE SEQUENCE [LARGE SCALE GENOMIC DNA]</scope>
    <source>
        <strain evidence="4 5">KS 22</strain>
    </source>
</reference>
<comment type="cofactor">
    <cofactor evidence="1">
        <name>Mg(2+)</name>
        <dbReference type="ChEBI" id="CHEBI:18420"/>
    </cofactor>
</comment>
<evidence type="ECO:0000256" key="2">
    <source>
        <dbReference type="ARBA" id="ARBA00022801"/>
    </source>
</evidence>
<name>A0A7G5BSB3_9BACL</name>
<keyword evidence="5" id="KW-1185">Reference proteome</keyword>
<dbReference type="InterPro" id="IPR020476">
    <property type="entry name" value="Nudix_hydrolase"/>
</dbReference>
<proteinExistence type="predicted"/>
<feature type="domain" description="Nudix hydrolase" evidence="3">
    <location>
        <begin position="16"/>
        <end position="147"/>
    </location>
</feature>
<dbReference type="GO" id="GO:0016787">
    <property type="term" value="F:hydrolase activity"/>
    <property type="evidence" value="ECO:0007669"/>
    <property type="project" value="UniProtKB-KW"/>
</dbReference>
<dbReference type="KEGG" id="cchl:FPL14_00460"/>
<dbReference type="InterPro" id="IPR015797">
    <property type="entry name" value="NUDIX_hydrolase-like_dom_sf"/>
</dbReference>
<dbReference type="PANTHER" id="PTHR43046">
    <property type="entry name" value="GDP-MANNOSE MANNOSYL HYDROLASE"/>
    <property type="match status" value="1"/>
</dbReference>
<dbReference type="PANTHER" id="PTHR43046:SF2">
    <property type="entry name" value="8-OXO-DGTP DIPHOSPHATASE-RELATED"/>
    <property type="match status" value="1"/>
</dbReference>
<dbReference type="PRINTS" id="PR00502">
    <property type="entry name" value="NUDIXFAMILY"/>
</dbReference>
<dbReference type="Gene3D" id="3.90.79.10">
    <property type="entry name" value="Nucleoside Triphosphate Pyrophosphohydrolase"/>
    <property type="match status" value="1"/>
</dbReference>
<sequence>MGYIEELRDRIGNRPVILAGVAVLVINDEYELLLQKKRDGTWAIPGGFMELGESAEDTGRREIAEETGLRLGHMRLVGVFSGEEHFVKLANGDEYYSVTIAFVTNEITGGCLKADGEEGTEVRFFPLSELPAAFSPKIKDLILANVEQVIFSEMF</sequence>
<evidence type="ECO:0000259" key="3">
    <source>
        <dbReference type="PROSITE" id="PS51462"/>
    </source>
</evidence>
<dbReference type="CDD" id="cd04677">
    <property type="entry name" value="NUDIX_Hydrolase"/>
    <property type="match status" value="1"/>
</dbReference>
<organism evidence="4 5">
    <name type="scientific">Cohnella cholangitidis</name>
    <dbReference type="NCBI Taxonomy" id="2598458"/>
    <lineage>
        <taxon>Bacteria</taxon>
        <taxon>Bacillati</taxon>
        <taxon>Bacillota</taxon>
        <taxon>Bacilli</taxon>
        <taxon>Bacillales</taxon>
        <taxon>Paenibacillaceae</taxon>
        <taxon>Cohnella</taxon>
    </lineage>
</organism>
<evidence type="ECO:0000313" key="5">
    <source>
        <dbReference type="Proteomes" id="UP000515679"/>
    </source>
</evidence>
<dbReference type="EMBL" id="CP041969">
    <property type="protein sequence ID" value="QMV39847.1"/>
    <property type="molecule type" value="Genomic_DNA"/>
</dbReference>
<accession>A0A7G5BSB3</accession>
<dbReference type="Pfam" id="PF00293">
    <property type="entry name" value="NUDIX"/>
    <property type="match status" value="1"/>
</dbReference>
<evidence type="ECO:0000256" key="1">
    <source>
        <dbReference type="ARBA" id="ARBA00001946"/>
    </source>
</evidence>
<keyword evidence="2 4" id="KW-0378">Hydrolase</keyword>